<sequence>MRDFLLPKKGFRTIFVIGKGGVGKTTTSAALATAFAKMGYKTLIVSLDPAHNLGDVFLAELKDEPIKLAENLYASELDMEKLIQSYLKHLETNLKNMYKYLTVINLEKYFEVLRFSPGIEEYATLEAIRNILGRGEEWDIIVFDTPPTGLTLRVLALPRISLIWADKLIEIRRKILERRRMIAKIQGEQKFQIEGQEFVLPKEEEEDPVMRELKSYREEIKFVEDVITDPDRTSVVAVMNPEMLPLYETERAYESLRKFKVPFNMVIVNKVITVGREIPEIRVKLEAQRKVLEEIPKKFPNVEIIKIPMFPREPRGLEELEKLGGMILEGGKEGDT</sequence>
<dbReference type="STRING" id="593117.TGAM_0945"/>
<keyword evidence="4" id="KW-1185">Reference proteome</keyword>
<proteinExistence type="inferred from homology"/>
<gene>
    <name evidence="3" type="primary">arsA</name>
    <name evidence="3" type="ordered locus">TGAM_0945</name>
</gene>
<name>C5A5D5_THEGJ</name>
<dbReference type="eggNOG" id="arCOG02849">
    <property type="taxonomic scope" value="Archaea"/>
</dbReference>
<dbReference type="SUPFAM" id="SSF52540">
    <property type="entry name" value="P-loop containing nucleoside triphosphate hydrolases"/>
    <property type="match status" value="1"/>
</dbReference>
<dbReference type="GO" id="GO:0016887">
    <property type="term" value="F:ATP hydrolysis activity"/>
    <property type="evidence" value="ECO:0007669"/>
    <property type="project" value="InterPro"/>
</dbReference>
<dbReference type="AlphaFoldDB" id="C5A5D5"/>
<dbReference type="InterPro" id="IPR025723">
    <property type="entry name" value="ArsA/GET3_ATPase-like"/>
</dbReference>
<dbReference type="RefSeq" id="WP_015858561.1">
    <property type="nucleotide sequence ID" value="NC_012804.1"/>
</dbReference>
<dbReference type="PATRIC" id="fig|593117.10.peg.939"/>
<dbReference type="OrthoDB" id="46198at2157"/>
<evidence type="ECO:0000256" key="1">
    <source>
        <dbReference type="ARBA" id="ARBA00011040"/>
    </source>
</evidence>
<feature type="domain" description="ArsA/GET3 Anion-transporting ATPase-like" evidence="2">
    <location>
        <begin position="12"/>
        <end position="327"/>
    </location>
</feature>
<organism evidence="3 4">
    <name type="scientific">Thermococcus gammatolerans (strain DSM 15229 / JCM 11827 / EJ3)</name>
    <dbReference type="NCBI Taxonomy" id="593117"/>
    <lineage>
        <taxon>Archaea</taxon>
        <taxon>Methanobacteriati</taxon>
        <taxon>Methanobacteriota</taxon>
        <taxon>Thermococci</taxon>
        <taxon>Thermococcales</taxon>
        <taxon>Thermococcaceae</taxon>
        <taxon>Thermococcus</taxon>
    </lineage>
</organism>
<keyword evidence="3" id="KW-0378">Hydrolase</keyword>
<dbReference type="EC" id="3.6.3.16" evidence="3"/>
<dbReference type="GO" id="GO:0005524">
    <property type="term" value="F:ATP binding"/>
    <property type="evidence" value="ECO:0007669"/>
    <property type="project" value="InterPro"/>
</dbReference>
<accession>C5A5D5</accession>
<dbReference type="KEGG" id="tga:TGAM_0945"/>
<dbReference type="HOGENOM" id="CLU_040761_4_0_2"/>
<protein>
    <submittedName>
        <fullName evidence="3">Arsenical pump-driving ATPase (ArsA)</fullName>
        <ecNumber evidence="3">3.6.3.16</ecNumber>
    </submittedName>
</protein>
<dbReference type="PaxDb" id="593117-TGAM_0945"/>
<dbReference type="PANTHER" id="PTHR10803:SF3">
    <property type="entry name" value="ATPASE GET3"/>
    <property type="match status" value="1"/>
</dbReference>
<dbReference type="EMBL" id="CP001398">
    <property type="protein sequence ID" value="ACS33447.1"/>
    <property type="molecule type" value="Genomic_DNA"/>
</dbReference>
<dbReference type="PANTHER" id="PTHR10803">
    <property type="entry name" value="ARSENICAL PUMP-DRIVING ATPASE ARSENITE-TRANSLOCATING ATPASE"/>
    <property type="match status" value="1"/>
</dbReference>
<comment type="similarity">
    <text evidence="1">Belongs to the arsA ATPase family.</text>
</comment>
<evidence type="ECO:0000313" key="3">
    <source>
        <dbReference type="EMBL" id="ACS33447.1"/>
    </source>
</evidence>
<dbReference type="GeneID" id="7986902"/>
<dbReference type="InterPro" id="IPR016300">
    <property type="entry name" value="ATPase_ArsA/GET3"/>
</dbReference>
<dbReference type="InterPro" id="IPR027417">
    <property type="entry name" value="P-loop_NTPase"/>
</dbReference>
<reference evidence="3 4" key="1">
    <citation type="journal article" date="2007" name="Genome Biol.">
        <title>Genome analysis and genome-wide proteomics of Thermococcus gammatolerans, the most radioresistant organism known amongst the Archaea.</title>
        <authorList>
            <person name="Zivanovic Y."/>
            <person name="Armengaud J."/>
            <person name="Lagorce A."/>
            <person name="Leplat C."/>
            <person name="Guerin P."/>
            <person name="Dutertre M."/>
            <person name="Anthouard V."/>
            <person name="Forterre P."/>
            <person name="Wincker P."/>
            <person name="Confalonieri F."/>
        </authorList>
    </citation>
    <scope>NUCLEOTIDE SEQUENCE [LARGE SCALE GENOMIC DNA]</scope>
    <source>
        <strain evidence="4">DSM 15229 / JCM 11827 / EJ3</strain>
    </source>
</reference>
<dbReference type="NCBIfam" id="TIGR00345">
    <property type="entry name" value="GET3_arsA_TRC40"/>
    <property type="match status" value="1"/>
</dbReference>
<evidence type="ECO:0000259" key="2">
    <source>
        <dbReference type="Pfam" id="PF02374"/>
    </source>
</evidence>
<dbReference type="CDD" id="cd02035">
    <property type="entry name" value="ArsA"/>
    <property type="match status" value="1"/>
</dbReference>
<dbReference type="Gene3D" id="3.40.50.300">
    <property type="entry name" value="P-loop containing nucleotide triphosphate hydrolases"/>
    <property type="match status" value="1"/>
</dbReference>
<evidence type="ECO:0000313" key="4">
    <source>
        <dbReference type="Proteomes" id="UP000001488"/>
    </source>
</evidence>
<dbReference type="Proteomes" id="UP000001488">
    <property type="component" value="Chromosome"/>
</dbReference>
<dbReference type="Pfam" id="PF02374">
    <property type="entry name" value="ArsA_ATPase"/>
    <property type="match status" value="1"/>
</dbReference>